<organism evidence="1 2">
    <name type="scientific">Cinchona calisaya</name>
    <dbReference type="NCBI Taxonomy" id="153742"/>
    <lineage>
        <taxon>Eukaryota</taxon>
        <taxon>Viridiplantae</taxon>
        <taxon>Streptophyta</taxon>
        <taxon>Embryophyta</taxon>
        <taxon>Tracheophyta</taxon>
        <taxon>Spermatophyta</taxon>
        <taxon>Magnoliopsida</taxon>
        <taxon>eudicotyledons</taxon>
        <taxon>Gunneridae</taxon>
        <taxon>Pentapetalae</taxon>
        <taxon>asterids</taxon>
        <taxon>lamiids</taxon>
        <taxon>Gentianales</taxon>
        <taxon>Rubiaceae</taxon>
        <taxon>Cinchonoideae</taxon>
        <taxon>Cinchoneae</taxon>
        <taxon>Cinchona</taxon>
    </lineage>
</organism>
<evidence type="ECO:0000313" key="2">
    <source>
        <dbReference type="Proteomes" id="UP001630127"/>
    </source>
</evidence>
<accession>A0ABD2Y615</accession>
<evidence type="ECO:0000313" key="1">
    <source>
        <dbReference type="EMBL" id="KAL3502471.1"/>
    </source>
</evidence>
<dbReference type="Proteomes" id="UP001630127">
    <property type="component" value="Unassembled WGS sequence"/>
</dbReference>
<keyword evidence="2" id="KW-1185">Reference proteome</keyword>
<dbReference type="AlphaFoldDB" id="A0ABD2Y615"/>
<dbReference type="EMBL" id="JBJUIK010000015">
    <property type="protein sequence ID" value="KAL3502471.1"/>
    <property type="molecule type" value="Genomic_DNA"/>
</dbReference>
<proteinExistence type="predicted"/>
<reference evidence="1 2" key="1">
    <citation type="submission" date="2024-11" db="EMBL/GenBank/DDBJ databases">
        <title>A near-complete genome assembly of Cinchona calisaya.</title>
        <authorList>
            <person name="Lian D.C."/>
            <person name="Zhao X.W."/>
            <person name="Wei L."/>
        </authorList>
    </citation>
    <scope>NUCLEOTIDE SEQUENCE [LARGE SCALE GENOMIC DNA]</scope>
    <source>
        <tissue evidence="1">Nenye</tissue>
    </source>
</reference>
<gene>
    <name evidence="1" type="ORF">ACH5RR_036920</name>
</gene>
<protein>
    <submittedName>
        <fullName evidence="1">Uncharacterized protein</fullName>
    </submittedName>
</protein>
<name>A0ABD2Y615_9GENT</name>
<sequence length="149" mass="16019">MNDLVGGSTLGSKVNEEIIAMDEGTSSRKRCTSQEVQVKTLTGASYIHFITEGATLDGPESSNNTISGPSQFELVACNLGKPYDLTPLSNAEKRLAVMPTTPIFAQPVLRAPAIPSTFSVTIIASKQHRKAALGIRERIQRKILGTSFE</sequence>
<comment type="caution">
    <text evidence="1">The sequence shown here is derived from an EMBL/GenBank/DDBJ whole genome shotgun (WGS) entry which is preliminary data.</text>
</comment>